<evidence type="ECO:0000313" key="3">
    <source>
        <dbReference type="Proteomes" id="UP000777784"/>
    </source>
</evidence>
<evidence type="ECO:0000256" key="1">
    <source>
        <dbReference type="SAM" id="Coils"/>
    </source>
</evidence>
<dbReference type="Proteomes" id="UP000777784">
    <property type="component" value="Unassembled WGS sequence"/>
</dbReference>
<protein>
    <submittedName>
        <fullName evidence="2">Recombinase family protein</fullName>
    </submittedName>
</protein>
<reference evidence="2" key="1">
    <citation type="submission" date="2021-05" db="EMBL/GenBank/DDBJ databases">
        <title>Energy efficiency and biological interactions define the core microbiome of deep oligotrophic groundwater.</title>
        <authorList>
            <person name="Mehrshad M."/>
            <person name="Lopez-Fernandez M."/>
            <person name="Bell E."/>
            <person name="Bernier-Latmani R."/>
            <person name="Bertilsson S."/>
            <person name="Dopson M."/>
        </authorList>
    </citation>
    <scope>NUCLEOTIDE SEQUENCE</scope>
    <source>
        <strain evidence="2">Modern_marine.mb.64</strain>
    </source>
</reference>
<evidence type="ECO:0000313" key="2">
    <source>
        <dbReference type="EMBL" id="MBU2691453.1"/>
    </source>
</evidence>
<dbReference type="AlphaFoldDB" id="A0A948RXP0"/>
<name>A0A948RXP0_UNCEI</name>
<sequence>IPAGEIERFVVERIKGIGADPKLQEKVLETIRANVKGQLDELDCERRTISKDLKRWSARVKRLVGSSSKGRDRKSGAAALVDLQGRIESAEGRLGEINKRKAELESSRVDEKELNIAMENFVPIWDTLSPREQARAIQLLVERVVYDGDMLSITFRPSGIKALIEEG</sequence>
<comment type="caution">
    <text evidence="2">The sequence shown here is derived from an EMBL/GenBank/DDBJ whole genome shotgun (WGS) entry which is preliminary data.</text>
</comment>
<feature type="non-terminal residue" evidence="2">
    <location>
        <position position="1"/>
    </location>
</feature>
<feature type="coiled-coil region" evidence="1">
    <location>
        <begin position="80"/>
        <end position="107"/>
    </location>
</feature>
<accession>A0A948RXP0</accession>
<gene>
    <name evidence="2" type="ORF">KJ970_11050</name>
</gene>
<keyword evidence="1" id="KW-0175">Coiled coil</keyword>
<dbReference type="EMBL" id="JAHJDP010000063">
    <property type="protein sequence ID" value="MBU2691453.1"/>
    <property type="molecule type" value="Genomic_DNA"/>
</dbReference>
<organism evidence="2 3">
    <name type="scientific">Eiseniibacteriota bacterium</name>
    <dbReference type="NCBI Taxonomy" id="2212470"/>
    <lineage>
        <taxon>Bacteria</taxon>
        <taxon>Candidatus Eiseniibacteriota</taxon>
    </lineage>
</organism>
<proteinExistence type="predicted"/>